<dbReference type="Proteomes" id="UP000288716">
    <property type="component" value="Unassembled WGS sequence"/>
</dbReference>
<dbReference type="PANTHER" id="PTHR11475">
    <property type="entry name" value="OXIDASE/PEROXIDASE"/>
    <property type="match status" value="1"/>
</dbReference>
<evidence type="ECO:0000256" key="1">
    <source>
        <dbReference type="ARBA" id="ARBA00004613"/>
    </source>
</evidence>
<dbReference type="PRINTS" id="PR00457">
    <property type="entry name" value="ANPEROXIDASE"/>
</dbReference>
<dbReference type="InterPro" id="IPR019791">
    <property type="entry name" value="Haem_peroxidase_animal"/>
</dbReference>
<dbReference type="VEuPathDB" id="VectorBase:LDEU003477"/>
<dbReference type="GO" id="GO:0004601">
    <property type="term" value="F:peroxidase activity"/>
    <property type="evidence" value="ECO:0007669"/>
    <property type="project" value="UniProtKB-KW"/>
</dbReference>
<gene>
    <name evidence="5" type="ORF">B4U80_04176</name>
</gene>
<name>A0A443SM38_9ACAR</name>
<dbReference type="InterPro" id="IPR010255">
    <property type="entry name" value="Haem_peroxidase_sf"/>
</dbReference>
<dbReference type="PANTHER" id="PTHR11475:SF4">
    <property type="entry name" value="CHORION PEROXIDASE"/>
    <property type="match status" value="1"/>
</dbReference>
<dbReference type="GO" id="GO:0006979">
    <property type="term" value="P:response to oxidative stress"/>
    <property type="evidence" value="ECO:0007669"/>
    <property type="project" value="InterPro"/>
</dbReference>
<keyword evidence="3 5" id="KW-0575">Peroxidase</keyword>
<proteinExistence type="predicted"/>
<dbReference type="GO" id="GO:0005576">
    <property type="term" value="C:extracellular region"/>
    <property type="evidence" value="ECO:0007669"/>
    <property type="project" value="UniProtKB-SubCell"/>
</dbReference>
<dbReference type="STRING" id="299467.A0A443SM38"/>
<dbReference type="Gene3D" id="1.10.640.10">
    <property type="entry name" value="Haem peroxidase domain superfamily, animal type"/>
    <property type="match status" value="1"/>
</dbReference>
<keyword evidence="3 5" id="KW-0560">Oxidoreductase</keyword>
<dbReference type="SUPFAM" id="SSF48113">
    <property type="entry name" value="Heme-dependent peroxidases"/>
    <property type="match status" value="1"/>
</dbReference>
<sequence>MSLMLCRQETDRIAEIKSEFWVDKYIEFNHNTRCWSANKYRNMDGTCNNLHHPFRGSIERPFTRLLNADYADGNLHCCQSVNESISSPRISVTRRDLQSAQKLFQTLSPYLQRNANKFTPIVTFWGIFVRNDIMQLTTSQLINENAITCCHSIVVNNPERFKHPECFEFYANDKCIDYIRSAVAVNWNFNQREQLNVQTSYIDASHIYGTNDEIRSQIRLFSNGLLKTSYNQFLPFDDTFCNEFHCNFVFRFKTADNRVNQRLEMIALHTLWIREHNRIATNLKEINKQWSDETIFQEAKRIVTAEIQHITYNEFLPSILGDNVNSELKLEANGFYELYDPRVDVTVNNEFATSAFTFISEKVDLFSNFNQCQHFISNATLLTKAIESSVKYLISNNVIYFENIASQRNAAIVEEKSFGLSLNAWSIQRGRDHGIPSYVHFLHYCLQKRKNHINRVQTWNDFLKLHLFTNETVMLLKKFYESLLDVDLIVGLFLEKKQNNEKLSETLQCILKEQFVRLRKGDRFWYENSDIISSFTEDQLTQIRSITLSTVICRNFVHILRIRRNLFEKRSQFYHYLSHITCIILATKKYSATHYRKWTLIIGPNLPDCLKC</sequence>
<keyword evidence="6" id="KW-1185">Reference proteome</keyword>
<protein>
    <submittedName>
        <fullName evidence="5">Peroxidase-like protein</fullName>
    </submittedName>
</protein>
<dbReference type="GO" id="GO:0020037">
    <property type="term" value="F:heme binding"/>
    <property type="evidence" value="ECO:0007669"/>
    <property type="project" value="InterPro"/>
</dbReference>
<comment type="caution">
    <text evidence="5">The sequence shown here is derived from an EMBL/GenBank/DDBJ whole genome shotgun (WGS) entry which is preliminary data.</text>
</comment>
<comment type="subcellular location">
    <subcellularLocation>
        <location evidence="1">Secreted</location>
    </subcellularLocation>
</comment>
<evidence type="ECO:0000256" key="4">
    <source>
        <dbReference type="ARBA" id="ARBA00023180"/>
    </source>
</evidence>
<dbReference type="InterPro" id="IPR037120">
    <property type="entry name" value="Haem_peroxidase_sf_animal"/>
</dbReference>
<dbReference type="PROSITE" id="PS50292">
    <property type="entry name" value="PEROXIDASE_3"/>
    <property type="match status" value="1"/>
</dbReference>
<evidence type="ECO:0000256" key="3">
    <source>
        <dbReference type="ARBA" id="ARBA00022559"/>
    </source>
</evidence>
<dbReference type="AlphaFoldDB" id="A0A443SM38"/>
<reference evidence="5 6" key="1">
    <citation type="journal article" date="2018" name="Gigascience">
        <title>Genomes of trombidid mites reveal novel predicted allergens and laterally-transferred genes associated with secondary metabolism.</title>
        <authorList>
            <person name="Dong X."/>
            <person name="Chaisiri K."/>
            <person name="Xia D."/>
            <person name="Armstrong S.D."/>
            <person name="Fang Y."/>
            <person name="Donnelly M.J."/>
            <person name="Kadowaki T."/>
            <person name="McGarry J.W."/>
            <person name="Darby A.C."/>
            <person name="Makepeace B.L."/>
        </authorList>
    </citation>
    <scope>NUCLEOTIDE SEQUENCE [LARGE SCALE GENOMIC DNA]</scope>
    <source>
        <strain evidence="5">UoL-UT</strain>
    </source>
</reference>
<dbReference type="OrthoDB" id="823504at2759"/>
<keyword evidence="4" id="KW-0325">Glycoprotein</keyword>
<evidence type="ECO:0000313" key="6">
    <source>
        <dbReference type="Proteomes" id="UP000288716"/>
    </source>
</evidence>
<evidence type="ECO:0000313" key="5">
    <source>
        <dbReference type="EMBL" id="RWS28562.1"/>
    </source>
</evidence>
<accession>A0A443SM38</accession>
<organism evidence="5 6">
    <name type="scientific">Leptotrombidium deliense</name>
    <dbReference type="NCBI Taxonomy" id="299467"/>
    <lineage>
        <taxon>Eukaryota</taxon>
        <taxon>Metazoa</taxon>
        <taxon>Ecdysozoa</taxon>
        <taxon>Arthropoda</taxon>
        <taxon>Chelicerata</taxon>
        <taxon>Arachnida</taxon>
        <taxon>Acari</taxon>
        <taxon>Acariformes</taxon>
        <taxon>Trombidiformes</taxon>
        <taxon>Prostigmata</taxon>
        <taxon>Anystina</taxon>
        <taxon>Parasitengona</taxon>
        <taxon>Trombiculoidea</taxon>
        <taxon>Trombiculidae</taxon>
        <taxon>Leptotrombidium</taxon>
    </lineage>
</organism>
<keyword evidence="2" id="KW-0964">Secreted</keyword>
<dbReference type="Pfam" id="PF03098">
    <property type="entry name" value="An_peroxidase"/>
    <property type="match status" value="1"/>
</dbReference>
<evidence type="ECO:0000256" key="2">
    <source>
        <dbReference type="ARBA" id="ARBA00022525"/>
    </source>
</evidence>
<dbReference type="EMBL" id="NCKV01001313">
    <property type="protein sequence ID" value="RWS28562.1"/>
    <property type="molecule type" value="Genomic_DNA"/>
</dbReference>